<dbReference type="PROSITE" id="PS01161">
    <property type="entry name" value="GLC_GALNAC_ISOMERASE"/>
    <property type="match status" value="1"/>
</dbReference>
<dbReference type="SUPFAM" id="SSF100950">
    <property type="entry name" value="NagB/RpiA/CoA transferase-like"/>
    <property type="match status" value="1"/>
</dbReference>
<dbReference type="PANTHER" id="PTHR11280:SF5">
    <property type="entry name" value="GLUCOSAMINE-6-PHOSPHATE ISOMERASE"/>
    <property type="match status" value="1"/>
</dbReference>
<gene>
    <name evidence="4" type="ORF">ACFPYJ_02970</name>
</gene>
<feature type="domain" description="Glucosamine/galactosamine-6-phosphate isomerase" evidence="3">
    <location>
        <begin position="11"/>
        <end position="226"/>
    </location>
</feature>
<dbReference type="EMBL" id="JBHSOW010000015">
    <property type="protein sequence ID" value="MFC5648090.1"/>
    <property type="molecule type" value="Genomic_DNA"/>
</dbReference>
<name>A0ABW0VQC9_9BACL</name>
<dbReference type="RefSeq" id="WP_379186553.1">
    <property type="nucleotide sequence ID" value="NZ_JBHSOW010000015.1"/>
</dbReference>
<sequence length="239" mass="26178">MELIIVEDYKELSRTAAEWAKKLVADNPHAVLIPAMGNTPMGMYEELTAMRKTGALDTTGLRIFQLDGYLGLEPDDKRSLVGWLRRSVLEPWGIDDERTVLLQEDGEDVEAVCRSYDRRIHEAGGVDIAILGLGPNGHLGFNEPPSTAASPTREVPLSAESIRSNAVYWGGEENVPRSSITAGMDILLSARHILLLVSGENKRDILKQTLQGPVTELVPSSLLQTHPNVTIIADQSAWS</sequence>
<dbReference type="PANTHER" id="PTHR11280">
    <property type="entry name" value="GLUCOSAMINE-6-PHOSPHATE ISOMERASE"/>
    <property type="match status" value="1"/>
</dbReference>
<evidence type="ECO:0000259" key="3">
    <source>
        <dbReference type="Pfam" id="PF01182"/>
    </source>
</evidence>
<evidence type="ECO:0000313" key="5">
    <source>
        <dbReference type="Proteomes" id="UP001596047"/>
    </source>
</evidence>
<organism evidence="4 5">
    <name type="scientific">Paenibacillus solisilvae</name>
    <dbReference type="NCBI Taxonomy" id="2486751"/>
    <lineage>
        <taxon>Bacteria</taxon>
        <taxon>Bacillati</taxon>
        <taxon>Bacillota</taxon>
        <taxon>Bacilli</taxon>
        <taxon>Bacillales</taxon>
        <taxon>Paenibacillaceae</taxon>
        <taxon>Paenibacillus</taxon>
    </lineage>
</organism>
<keyword evidence="5" id="KW-1185">Reference proteome</keyword>
<dbReference type="CDD" id="cd01399">
    <property type="entry name" value="GlcN6P_deaminase"/>
    <property type="match status" value="1"/>
</dbReference>
<dbReference type="Pfam" id="PF01182">
    <property type="entry name" value="Glucosamine_iso"/>
    <property type="match status" value="1"/>
</dbReference>
<protein>
    <submittedName>
        <fullName evidence="4">6-phosphogluconolactonase</fullName>
    </submittedName>
</protein>
<dbReference type="InterPro" id="IPR018321">
    <property type="entry name" value="Glucosamine6P_isomerase_CS"/>
</dbReference>
<evidence type="ECO:0000313" key="4">
    <source>
        <dbReference type="EMBL" id="MFC5648090.1"/>
    </source>
</evidence>
<dbReference type="InterPro" id="IPR006148">
    <property type="entry name" value="Glc/Gal-6P_isomerase"/>
</dbReference>
<comment type="caution">
    <text evidence="4">The sequence shown here is derived from an EMBL/GenBank/DDBJ whole genome shotgun (WGS) entry which is preliminary data.</text>
</comment>
<proteinExistence type="predicted"/>
<dbReference type="InterPro" id="IPR004547">
    <property type="entry name" value="Glucosamine6P_isomerase"/>
</dbReference>
<evidence type="ECO:0000256" key="2">
    <source>
        <dbReference type="ARBA" id="ARBA00023277"/>
    </source>
</evidence>
<dbReference type="Proteomes" id="UP001596047">
    <property type="component" value="Unassembled WGS sequence"/>
</dbReference>
<dbReference type="InterPro" id="IPR037171">
    <property type="entry name" value="NagB/RpiA_transferase-like"/>
</dbReference>
<evidence type="ECO:0000256" key="1">
    <source>
        <dbReference type="ARBA" id="ARBA00022801"/>
    </source>
</evidence>
<accession>A0ABW0VQC9</accession>
<reference evidence="5" key="1">
    <citation type="journal article" date="2019" name="Int. J. Syst. Evol. Microbiol.">
        <title>The Global Catalogue of Microorganisms (GCM) 10K type strain sequencing project: providing services to taxonomists for standard genome sequencing and annotation.</title>
        <authorList>
            <consortium name="The Broad Institute Genomics Platform"/>
            <consortium name="The Broad Institute Genome Sequencing Center for Infectious Disease"/>
            <person name="Wu L."/>
            <person name="Ma J."/>
        </authorList>
    </citation>
    <scope>NUCLEOTIDE SEQUENCE [LARGE SCALE GENOMIC DNA]</scope>
    <source>
        <strain evidence="5">CGMCC 1.3240</strain>
    </source>
</reference>
<dbReference type="Gene3D" id="3.40.50.1360">
    <property type="match status" value="1"/>
</dbReference>
<keyword evidence="1" id="KW-0378">Hydrolase</keyword>
<keyword evidence="2" id="KW-0119">Carbohydrate metabolism</keyword>